<accession>A0A4Z2GTU1</accession>
<keyword evidence="1 3" id="KW-1015">Disulfide bond</keyword>
<dbReference type="PROSITE" id="PS01209">
    <property type="entry name" value="LDLRA_1"/>
    <property type="match status" value="1"/>
</dbReference>
<gene>
    <name evidence="7" type="primary">TMPRSS15</name>
    <name evidence="7" type="ORF">EYF80_032935</name>
</gene>
<comment type="caution">
    <text evidence="7">The sequence shown here is derived from an EMBL/GenBank/DDBJ whole genome shotgun (WGS) entry which is preliminary data.</text>
</comment>
<feature type="domain" description="MAM" evidence="6">
    <location>
        <begin position="91"/>
        <end position="235"/>
    </location>
</feature>
<dbReference type="Gene3D" id="4.10.400.10">
    <property type="entry name" value="Low-density Lipoprotein Receptor"/>
    <property type="match status" value="1"/>
</dbReference>
<dbReference type="PANTHER" id="PTHR23282">
    <property type="entry name" value="APICAL ENDOSOMAL GLYCOPROTEIN PRECURSOR"/>
    <property type="match status" value="1"/>
</dbReference>
<dbReference type="SUPFAM" id="SSF57424">
    <property type="entry name" value="LDL receptor-like module"/>
    <property type="match status" value="1"/>
</dbReference>
<dbReference type="InterPro" id="IPR035914">
    <property type="entry name" value="Sperma_CUB_dom_sf"/>
</dbReference>
<feature type="region of interest" description="Disordered" evidence="4">
    <location>
        <begin position="415"/>
        <end position="436"/>
    </location>
</feature>
<feature type="disulfide bond" evidence="3">
    <location>
        <begin position="383"/>
        <end position="401"/>
    </location>
</feature>
<dbReference type="Gene3D" id="2.60.120.200">
    <property type="match status" value="1"/>
</dbReference>
<evidence type="ECO:0000256" key="1">
    <source>
        <dbReference type="ARBA" id="ARBA00023157"/>
    </source>
</evidence>
<dbReference type="CDD" id="cd00041">
    <property type="entry name" value="CUB"/>
    <property type="match status" value="1"/>
</dbReference>
<comment type="caution">
    <text evidence="2">Lacks conserved residue(s) required for the propagation of feature annotation.</text>
</comment>
<dbReference type="InterPro" id="IPR023415">
    <property type="entry name" value="LDLR_class-A_CS"/>
</dbReference>
<feature type="disulfide bond" evidence="3">
    <location>
        <begin position="395"/>
        <end position="410"/>
    </location>
</feature>
<dbReference type="Pfam" id="PF00629">
    <property type="entry name" value="MAM"/>
    <property type="match status" value="1"/>
</dbReference>
<dbReference type="InterPro" id="IPR000859">
    <property type="entry name" value="CUB_dom"/>
</dbReference>
<name>A0A4Z2GTU1_9TELE</name>
<feature type="disulfide bond" evidence="3">
    <location>
        <begin position="376"/>
        <end position="388"/>
    </location>
</feature>
<dbReference type="OrthoDB" id="425190at2759"/>
<dbReference type="CDD" id="cd00112">
    <property type="entry name" value="LDLa"/>
    <property type="match status" value="1"/>
</dbReference>
<dbReference type="EMBL" id="SRLO01000419">
    <property type="protein sequence ID" value="TNN56839.1"/>
    <property type="molecule type" value="Genomic_DNA"/>
</dbReference>
<evidence type="ECO:0000259" key="5">
    <source>
        <dbReference type="PROSITE" id="PS01180"/>
    </source>
</evidence>
<dbReference type="FunFam" id="2.60.120.290:FF:000005">
    <property type="entry name" value="Procollagen C-endopeptidase enhancer 1"/>
    <property type="match status" value="1"/>
</dbReference>
<dbReference type="CDD" id="cd06263">
    <property type="entry name" value="MAM"/>
    <property type="match status" value="1"/>
</dbReference>
<protein>
    <submittedName>
        <fullName evidence="7">Enteropeptidase</fullName>
    </submittedName>
</protein>
<dbReference type="SMART" id="SM00192">
    <property type="entry name" value="LDLa"/>
    <property type="match status" value="1"/>
</dbReference>
<dbReference type="InterPro" id="IPR002172">
    <property type="entry name" value="LDrepeatLR_classA_rpt"/>
</dbReference>
<feature type="domain" description="CUB" evidence="5">
    <location>
        <begin position="256"/>
        <end position="367"/>
    </location>
</feature>
<evidence type="ECO:0000259" key="6">
    <source>
        <dbReference type="PROSITE" id="PS50060"/>
    </source>
</evidence>
<reference evidence="7 8" key="1">
    <citation type="submission" date="2019-03" db="EMBL/GenBank/DDBJ databases">
        <title>First draft genome of Liparis tanakae, snailfish: a comprehensive survey of snailfish specific genes.</title>
        <authorList>
            <person name="Kim W."/>
            <person name="Song I."/>
            <person name="Jeong J.-H."/>
            <person name="Kim D."/>
            <person name="Kim S."/>
            <person name="Ryu S."/>
            <person name="Song J.Y."/>
            <person name="Lee S.K."/>
        </authorList>
    </citation>
    <scope>NUCLEOTIDE SEQUENCE [LARGE SCALE GENOMIC DNA]</scope>
    <source>
        <tissue evidence="7">Muscle</tissue>
    </source>
</reference>
<dbReference type="SUPFAM" id="SSF49854">
    <property type="entry name" value="Spermadhesin, CUB domain"/>
    <property type="match status" value="1"/>
</dbReference>
<evidence type="ECO:0000256" key="3">
    <source>
        <dbReference type="PROSITE-ProRule" id="PRU00124"/>
    </source>
</evidence>
<dbReference type="SUPFAM" id="SSF49899">
    <property type="entry name" value="Concanavalin A-like lectins/glucanases"/>
    <property type="match status" value="1"/>
</dbReference>
<dbReference type="GO" id="GO:0016020">
    <property type="term" value="C:membrane"/>
    <property type="evidence" value="ECO:0007669"/>
    <property type="project" value="InterPro"/>
</dbReference>
<dbReference type="PROSITE" id="PS50068">
    <property type="entry name" value="LDLRA_2"/>
    <property type="match status" value="1"/>
</dbReference>
<dbReference type="InterPro" id="IPR036055">
    <property type="entry name" value="LDL_receptor-like_sf"/>
</dbReference>
<keyword evidence="8" id="KW-1185">Reference proteome</keyword>
<evidence type="ECO:0000313" key="7">
    <source>
        <dbReference type="EMBL" id="TNN56839.1"/>
    </source>
</evidence>
<organism evidence="7 8">
    <name type="scientific">Liparis tanakae</name>
    <name type="common">Tanaka's snailfish</name>
    <dbReference type="NCBI Taxonomy" id="230148"/>
    <lineage>
        <taxon>Eukaryota</taxon>
        <taxon>Metazoa</taxon>
        <taxon>Chordata</taxon>
        <taxon>Craniata</taxon>
        <taxon>Vertebrata</taxon>
        <taxon>Euteleostomi</taxon>
        <taxon>Actinopterygii</taxon>
        <taxon>Neopterygii</taxon>
        <taxon>Teleostei</taxon>
        <taxon>Neoteleostei</taxon>
        <taxon>Acanthomorphata</taxon>
        <taxon>Eupercaria</taxon>
        <taxon>Perciformes</taxon>
        <taxon>Cottioidei</taxon>
        <taxon>Cottales</taxon>
        <taxon>Liparidae</taxon>
        <taxon>Liparis</taxon>
    </lineage>
</organism>
<dbReference type="Pfam" id="PF00057">
    <property type="entry name" value="Ldl_recept_a"/>
    <property type="match status" value="1"/>
</dbReference>
<dbReference type="AlphaFoldDB" id="A0A4Z2GTU1"/>
<dbReference type="Gene3D" id="2.60.120.290">
    <property type="entry name" value="Spermadhesin, CUB domain"/>
    <property type="match status" value="1"/>
</dbReference>
<dbReference type="InterPro" id="IPR051560">
    <property type="entry name" value="MAM_domain-containing"/>
</dbReference>
<evidence type="ECO:0000313" key="8">
    <source>
        <dbReference type="Proteomes" id="UP000314294"/>
    </source>
</evidence>
<dbReference type="SMART" id="SM00137">
    <property type="entry name" value="MAM"/>
    <property type="match status" value="1"/>
</dbReference>
<dbReference type="PROSITE" id="PS50060">
    <property type="entry name" value="MAM_2"/>
    <property type="match status" value="1"/>
</dbReference>
<sequence length="436" mass="46902">MVILMYSCTRVWVTMRRALSSVELLLFVLASLLFLCCVGLLCVSWLGQQAAGGVAPVVLRGRMSITEGAAFSEELSDSRSPLFKALAYDVQQLDDDHDGDWLLTAGATFPPLSGPEADHTLGSGAGFYIVTPLSPGQWLKSFRIRSPPLPPPARPMCLSFWFHMWGPEVRQLRVLLGGAVVFQRDGDYGDTWNYGQVTLRLTSRSTVVFEGLKKGGMRNDIALDDITLTSDPCGPAPPEPTNVPPPTTMPPMAADCGGPFDLREPNATFSSPNYPQSYGSQAQCVWFLHSGAGRNIRLHFLDFDVEAAFDVLEVRDGAGPNSTLLAVLTGSTGPAHDLFSTANQMTLWFYTDSSGHGRGFRANFTSGVHLGAPAACAAGHFLCRAGSCIHGNAQCDGRADCPDASDEADCAKCPLTPDNSSELSEKLDPEPQGRPR</sequence>
<proteinExistence type="predicted"/>
<dbReference type="PANTHER" id="PTHR23282:SF101">
    <property type="entry name" value="MAM DOMAIN-CONTAINING PROTEIN"/>
    <property type="match status" value="1"/>
</dbReference>
<feature type="compositionally biased region" description="Basic and acidic residues" evidence="4">
    <location>
        <begin position="423"/>
        <end position="436"/>
    </location>
</feature>
<dbReference type="InterPro" id="IPR000998">
    <property type="entry name" value="MAM_dom"/>
</dbReference>
<dbReference type="Pfam" id="PF00431">
    <property type="entry name" value="CUB"/>
    <property type="match status" value="1"/>
</dbReference>
<evidence type="ECO:0000256" key="4">
    <source>
        <dbReference type="SAM" id="MobiDB-lite"/>
    </source>
</evidence>
<dbReference type="SMART" id="SM00042">
    <property type="entry name" value="CUB"/>
    <property type="match status" value="1"/>
</dbReference>
<dbReference type="Proteomes" id="UP000314294">
    <property type="component" value="Unassembled WGS sequence"/>
</dbReference>
<evidence type="ECO:0000256" key="2">
    <source>
        <dbReference type="PROSITE-ProRule" id="PRU00059"/>
    </source>
</evidence>
<dbReference type="InterPro" id="IPR013320">
    <property type="entry name" value="ConA-like_dom_sf"/>
</dbReference>
<dbReference type="PROSITE" id="PS01180">
    <property type="entry name" value="CUB"/>
    <property type="match status" value="1"/>
</dbReference>